<feature type="region of interest" description="Disordered" evidence="1">
    <location>
        <begin position="480"/>
        <end position="504"/>
    </location>
</feature>
<evidence type="ECO:0000313" key="3">
    <source>
        <dbReference type="Proteomes" id="UP001438707"/>
    </source>
</evidence>
<name>A0AAW1RLA0_9CHLO</name>
<comment type="caution">
    <text evidence="2">The sequence shown here is derived from an EMBL/GenBank/DDBJ whole genome shotgun (WGS) entry which is preliminary data.</text>
</comment>
<feature type="compositionally biased region" description="Low complexity" evidence="1">
    <location>
        <begin position="482"/>
        <end position="495"/>
    </location>
</feature>
<proteinExistence type="predicted"/>
<dbReference type="AlphaFoldDB" id="A0AAW1RLA0"/>
<evidence type="ECO:0000256" key="1">
    <source>
        <dbReference type="SAM" id="MobiDB-lite"/>
    </source>
</evidence>
<sequence length="529" mass="59418">MDHPELPEGLQQIAEWLELYPASALSELQALHFFAEEEDNQPFAWRSYRHNRVPELPLALIHPSFAHFLDISRGHGEDLPSSTPDQEIAILQLCVHAVKFMMDESEREEAFKPILERILGQKITNIALEAREGIFRTRLTILSPSKQSLYLVVEIKNELYDTDSDAYLEGGAVIADLWLNEEKLQPTAASTTCPTFLLEIMGPHARFSGVALLNEINMEPLTPMLQLFPSLATNQHHCHTLLRAFVALASSLEEGMRQETEHDASASRVRGHADCSVPYPLHRYEDVTWVSSGSTGNFMYVVTLPGGQRAMAKLTQAYGRPAHEALAAAGLAPKLWADHCRDLQGGWQLIMMEYLAPEDGWSLLPELQASESLRASVHNLLAKAHDLGYVHGDCRIDNITAQTRHRHEDGTYPLRFIDLDWAGRAGEARYPPFMNHTHIKWPSGVKTHAHVLAEHDMSIAMQSYDLLVFEQKQLKLQKARARAAPSSPSADSTPAMRAYTASCRRRQSQPVCKLHVSRARPSPRILFSK</sequence>
<evidence type="ECO:0008006" key="4">
    <source>
        <dbReference type="Google" id="ProtNLM"/>
    </source>
</evidence>
<reference evidence="2 3" key="1">
    <citation type="journal article" date="2024" name="Nat. Commun.">
        <title>Phylogenomics reveals the evolutionary origins of lichenization in chlorophyte algae.</title>
        <authorList>
            <person name="Puginier C."/>
            <person name="Libourel C."/>
            <person name="Otte J."/>
            <person name="Skaloud P."/>
            <person name="Haon M."/>
            <person name="Grisel S."/>
            <person name="Petersen M."/>
            <person name="Berrin J.G."/>
            <person name="Delaux P.M."/>
            <person name="Dal Grande F."/>
            <person name="Keller J."/>
        </authorList>
    </citation>
    <scope>NUCLEOTIDE SEQUENCE [LARGE SCALE GENOMIC DNA]</scope>
    <source>
        <strain evidence="2 3">SAG 2145</strain>
    </source>
</reference>
<keyword evidence="3" id="KW-1185">Reference proteome</keyword>
<dbReference type="SUPFAM" id="SSF56112">
    <property type="entry name" value="Protein kinase-like (PK-like)"/>
    <property type="match status" value="1"/>
</dbReference>
<dbReference type="InterPro" id="IPR011009">
    <property type="entry name" value="Kinase-like_dom_sf"/>
</dbReference>
<accession>A0AAW1RLA0</accession>
<dbReference type="Proteomes" id="UP001438707">
    <property type="component" value="Unassembled WGS sequence"/>
</dbReference>
<protein>
    <recommendedName>
        <fullName evidence="4">Protein kinase domain-containing protein</fullName>
    </recommendedName>
</protein>
<organism evidence="2 3">
    <name type="scientific">Apatococcus lobatus</name>
    <dbReference type="NCBI Taxonomy" id="904363"/>
    <lineage>
        <taxon>Eukaryota</taxon>
        <taxon>Viridiplantae</taxon>
        <taxon>Chlorophyta</taxon>
        <taxon>core chlorophytes</taxon>
        <taxon>Trebouxiophyceae</taxon>
        <taxon>Chlorellales</taxon>
        <taxon>Chlorellaceae</taxon>
        <taxon>Apatococcus</taxon>
    </lineage>
</organism>
<evidence type="ECO:0000313" key="2">
    <source>
        <dbReference type="EMBL" id="KAK9834524.1"/>
    </source>
</evidence>
<gene>
    <name evidence="2" type="ORF">WJX74_003648</name>
</gene>
<dbReference type="EMBL" id="JALJOS010000009">
    <property type="protein sequence ID" value="KAK9834524.1"/>
    <property type="molecule type" value="Genomic_DNA"/>
</dbReference>